<dbReference type="AlphaFoldDB" id="A0A1I3D752"/>
<dbReference type="STRING" id="1125876.SAMN05443292_0293"/>
<keyword evidence="1" id="KW-0732">Signal</keyword>
<name>A0A1I3D752_9FLAO</name>
<evidence type="ECO:0000313" key="2">
    <source>
        <dbReference type="EMBL" id="SFH82487.1"/>
    </source>
</evidence>
<dbReference type="Gene3D" id="3.90.930.1">
    <property type="match status" value="1"/>
</dbReference>
<reference evidence="2 3" key="1">
    <citation type="submission" date="2016-10" db="EMBL/GenBank/DDBJ databases">
        <authorList>
            <person name="de Groot N.N."/>
        </authorList>
    </citation>
    <scope>NUCLEOTIDE SEQUENCE [LARGE SCALE GENOMIC DNA]</scope>
    <source>
        <strain evidence="2 3">DSM 26000</strain>
    </source>
</reference>
<dbReference type="EMBL" id="FOQT01000001">
    <property type="protein sequence ID" value="SFH82487.1"/>
    <property type="molecule type" value="Genomic_DNA"/>
</dbReference>
<dbReference type="PROSITE" id="PS51257">
    <property type="entry name" value="PROKAR_LIPOPROTEIN"/>
    <property type="match status" value="1"/>
</dbReference>
<sequence>MKIFRYFILFLLFISCSKNSAEKDIVIKKIPKIYKNANDENLKLKNDTLFVNHQLFSGFLYRLDENRNDTLSFESYYEGLQSGVSKKWFGNKNLMEMRFYFKGKKEGKQIAFWENGYKRFEFLAKNDIYEDEMKEWNNLGKLIHLATYKNGQEEGPQKLWYDNGKIRANYVIISGKRYGLLGTKNCKNVSDSVFTVR</sequence>
<dbReference type="RefSeq" id="WP_221404918.1">
    <property type="nucleotide sequence ID" value="NZ_FOQT01000001.1"/>
</dbReference>
<feature type="chain" id="PRO_5011767546" evidence="1">
    <location>
        <begin position="21"/>
        <end position="197"/>
    </location>
</feature>
<dbReference type="Proteomes" id="UP000198931">
    <property type="component" value="Unassembled WGS sequence"/>
</dbReference>
<feature type="signal peptide" evidence="1">
    <location>
        <begin position="1"/>
        <end position="20"/>
    </location>
</feature>
<organism evidence="2 3">
    <name type="scientific">Halpernia frigidisoli</name>
    <dbReference type="NCBI Taxonomy" id="1125876"/>
    <lineage>
        <taxon>Bacteria</taxon>
        <taxon>Pseudomonadati</taxon>
        <taxon>Bacteroidota</taxon>
        <taxon>Flavobacteriia</taxon>
        <taxon>Flavobacteriales</taxon>
        <taxon>Weeksellaceae</taxon>
        <taxon>Chryseobacterium group</taxon>
        <taxon>Halpernia</taxon>
    </lineage>
</organism>
<proteinExistence type="predicted"/>
<evidence type="ECO:0000256" key="1">
    <source>
        <dbReference type="SAM" id="SignalP"/>
    </source>
</evidence>
<dbReference type="SUPFAM" id="SSF82185">
    <property type="entry name" value="Histone H3 K4-specific methyltransferase SET7/9 N-terminal domain"/>
    <property type="match status" value="1"/>
</dbReference>
<accession>A0A1I3D752</accession>
<protein>
    <submittedName>
        <fullName evidence="2">Antitoxin component YwqK of the YwqJK toxin-antitoxin module</fullName>
    </submittedName>
</protein>
<evidence type="ECO:0000313" key="3">
    <source>
        <dbReference type="Proteomes" id="UP000198931"/>
    </source>
</evidence>
<gene>
    <name evidence="2" type="ORF">SAMN05443292_0293</name>
</gene>
<keyword evidence="3" id="KW-1185">Reference proteome</keyword>